<dbReference type="EMBL" id="KV419410">
    <property type="protein sequence ID" value="KZS92572.1"/>
    <property type="molecule type" value="Genomic_DNA"/>
</dbReference>
<sequence>MATVPTPATEKSVYLDALTGDEKKRVEFNDQVSTAPSYRDEGNGHVNASEKEPLARSSMDAGTSSAPGPGAANGAASSPTQAAANGTSPSSTTPEPTNDRHTRALVAENSLSSKTRSRMSKVEMNEAKRMSKILQSEAKESGSALKVAMRELDTIQGVQKKAVRAESKATNSHAKAVKSEHKLNLKFIQAKAKWEQAAAELKAKTEALEAHKQQTAMQTKLLHEKTQEIEELRARKALEDREREAKIQALTVNPTGV</sequence>
<keyword evidence="1" id="KW-0175">Coiled coil</keyword>
<protein>
    <recommendedName>
        <fullName evidence="5">DNA binding protein Ncp1</fullName>
    </recommendedName>
</protein>
<dbReference type="AlphaFoldDB" id="A0A164TR48"/>
<proteinExistence type="predicted"/>
<evidence type="ECO:0000313" key="3">
    <source>
        <dbReference type="EMBL" id="KZS92572.1"/>
    </source>
</evidence>
<keyword evidence="4" id="KW-1185">Reference proteome</keyword>
<dbReference type="OrthoDB" id="3267800at2759"/>
<feature type="compositionally biased region" description="Low complexity" evidence="2">
    <location>
        <begin position="61"/>
        <end position="80"/>
    </location>
</feature>
<accession>A0A164TR48</accession>
<evidence type="ECO:0000256" key="1">
    <source>
        <dbReference type="SAM" id="Coils"/>
    </source>
</evidence>
<name>A0A164TR48_9AGAM</name>
<reference evidence="3 4" key="1">
    <citation type="journal article" date="2016" name="Mol. Biol. Evol.">
        <title>Comparative Genomics of Early-Diverging Mushroom-Forming Fungi Provides Insights into the Origins of Lignocellulose Decay Capabilities.</title>
        <authorList>
            <person name="Nagy L.G."/>
            <person name="Riley R."/>
            <person name="Tritt A."/>
            <person name="Adam C."/>
            <person name="Daum C."/>
            <person name="Floudas D."/>
            <person name="Sun H."/>
            <person name="Yadav J.S."/>
            <person name="Pangilinan J."/>
            <person name="Larsson K.H."/>
            <person name="Matsuura K."/>
            <person name="Barry K."/>
            <person name="Labutti K."/>
            <person name="Kuo R."/>
            <person name="Ohm R.A."/>
            <person name="Bhattacharya S.S."/>
            <person name="Shirouzu T."/>
            <person name="Yoshinaga Y."/>
            <person name="Martin F.M."/>
            <person name="Grigoriev I.V."/>
            <person name="Hibbett D.S."/>
        </authorList>
    </citation>
    <scope>NUCLEOTIDE SEQUENCE [LARGE SCALE GENOMIC DNA]</scope>
    <source>
        <strain evidence="3 4">HHB9708</strain>
    </source>
</reference>
<feature type="compositionally biased region" description="Basic and acidic residues" evidence="2">
    <location>
        <begin position="38"/>
        <end position="54"/>
    </location>
</feature>
<organism evidence="3 4">
    <name type="scientific">Sistotremastrum niveocremeum HHB9708</name>
    <dbReference type="NCBI Taxonomy" id="1314777"/>
    <lineage>
        <taxon>Eukaryota</taxon>
        <taxon>Fungi</taxon>
        <taxon>Dikarya</taxon>
        <taxon>Basidiomycota</taxon>
        <taxon>Agaricomycotina</taxon>
        <taxon>Agaricomycetes</taxon>
        <taxon>Sistotremastrales</taxon>
        <taxon>Sistotremastraceae</taxon>
        <taxon>Sertulicium</taxon>
        <taxon>Sertulicium niveocremeum</taxon>
    </lineage>
</organism>
<evidence type="ECO:0000313" key="4">
    <source>
        <dbReference type="Proteomes" id="UP000076722"/>
    </source>
</evidence>
<dbReference type="Proteomes" id="UP000076722">
    <property type="component" value="Unassembled WGS sequence"/>
</dbReference>
<feature type="compositionally biased region" description="Low complexity" evidence="2">
    <location>
        <begin position="87"/>
        <end position="96"/>
    </location>
</feature>
<evidence type="ECO:0008006" key="5">
    <source>
        <dbReference type="Google" id="ProtNLM"/>
    </source>
</evidence>
<evidence type="ECO:0000256" key="2">
    <source>
        <dbReference type="SAM" id="MobiDB-lite"/>
    </source>
</evidence>
<feature type="region of interest" description="Disordered" evidence="2">
    <location>
        <begin position="1"/>
        <end position="127"/>
    </location>
</feature>
<gene>
    <name evidence="3" type="ORF">SISNIDRAFT_466919</name>
</gene>
<feature type="coiled-coil region" evidence="1">
    <location>
        <begin position="191"/>
        <end position="242"/>
    </location>
</feature>